<reference evidence="1 4" key="2">
    <citation type="submission" date="2024-02" db="EMBL/GenBank/DDBJ databases">
        <title>De novo assembly and annotation of 12 fungi associated with fruit tree decline syndrome in Ontario, Canada.</title>
        <authorList>
            <person name="Sulman M."/>
            <person name="Ellouze W."/>
            <person name="Ilyukhin E."/>
        </authorList>
    </citation>
    <scope>NUCLEOTIDE SEQUENCE [LARGE SCALE GENOMIC DNA]</scope>
    <source>
        <strain evidence="1 4">FDS-637</strain>
    </source>
</reference>
<name>A0A1S8BH23_9PEZI</name>
<dbReference type="Gene3D" id="3.40.50.150">
    <property type="entry name" value="Vaccinia Virus protein VP39"/>
    <property type="match status" value="1"/>
</dbReference>
<evidence type="ECO:0000313" key="2">
    <source>
        <dbReference type="EMBL" id="OMP86735.1"/>
    </source>
</evidence>
<comment type="caution">
    <text evidence="2">The sequence shown here is derived from an EMBL/GenBank/DDBJ whole genome shotgun (WGS) entry which is preliminary data.</text>
</comment>
<dbReference type="STRING" id="420778.A0A1S8BH23"/>
<organism evidence="2 3">
    <name type="scientific">Diplodia seriata</name>
    <dbReference type="NCBI Taxonomy" id="420778"/>
    <lineage>
        <taxon>Eukaryota</taxon>
        <taxon>Fungi</taxon>
        <taxon>Dikarya</taxon>
        <taxon>Ascomycota</taxon>
        <taxon>Pezizomycotina</taxon>
        <taxon>Dothideomycetes</taxon>
        <taxon>Dothideomycetes incertae sedis</taxon>
        <taxon>Botryosphaeriales</taxon>
        <taxon>Botryosphaeriaceae</taxon>
        <taxon>Diplodia</taxon>
    </lineage>
</organism>
<accession>A0A1S8BH23</accession>
<reference evidence="2 3" key="1">
    <citation type="submission" date="2017-01" db="EMBL/GenBank/DDBJ databases">
        <title>Draft genome sequence of Diplodia seriata F98.1, a fungal species involved in grapevine trunk diseases.</title>
        <authorList>
            <person name="Robert-Siegwald G."/>
            <person name="Vallet J."/>
            <person name="Abou-Mansour E."/>
            <person name="Xu J."/>
            <person name="Rey P."/>
            <person name="Bertsch C."/>
            <person name="Rego C."/>
            <person name="Larignon P."/>
            <person name="Fontaine F."/>
            <person name="Lebrun M.-H."/>
        </authorList>
    </citation>
    <scope>NUCLEOTIDE SEQUENCE [LARGE SCALE GENOMIC DNA]</scope>
    <source>
        <strain evidence="2 3">F98.1</strain>
    </source>
</reference>
<dbReference type="InterPro" id="IPR029063">
    <property type="entry name" value="SAM-dependent_MTases_sf"/>
</dbReference>
<sequence>MCGDRPELEVDSSVESDSAYSGDMLAHTISYWPRSHPLIVSRLSYATSISSSVKHYRSEYGRRFHAYKDGSYNFPNDEKEQDRLDMVHHLNTLALGGKLHLAPLPQAPKRVLDIGTGTGIWAIEAGDTWPSATIVGNDLSPIQPQWLPPNVTFEVDDVEAEWPDRAQFDFIHSRYMAGSLGDWPRLMSRCFENLEAGGWVEFQDYEYRYYSDDGSLPDDSQLKRMSELLVEGCSKIGRNVSPGPSLLKWVKDAGFVNIGHQVIKLPLGAWPKDPVLKQMGSFNLVQTVEGLEAYDLAIFTRVLGWTKEEVDVFNAKVRKELGKKGVHALIDFWIVWGQKPTAL</sequence>
<dbReference type="PANTHER" id="PTHR43591">
    <property type="entry name" value="METHYLTRANSFERASE"/>
    <property type="match status" value="1"/>
</dbReference>
<protein>
    <recommendedName>
        <fullName evidence="5">Methyltransferase domain-containing protein</fullName>
    </recommendedName>
</protein>
<proteinExistence type="predicted"/>
<dbReference type="EMBL" id="JAJVCZ030000002">
    <property type="protein sequence ID" value="KAL0262687.1"/>
    <property type="molecule type" value="Genomic_DNA"/>
</dbReference>
<evidence type="ECO:0000313" key="3">
    <source>
        <dbReference type="Proteomes" id="UP000190776"/>
    </source>
</evidence>
<evidence type="ECO:0000313" key="4">
    <source>
        <dbReference type="Proteomes" id="UP001430584"/>
    </source>
</evidence>
<keyword evidence="4" id="KW-1185">Reference proteome</keyword>
<dbReference type="Proteomes" id="UP001430584">
    <property type="component" value="Unassembled WGS sequence"/>
</dbReference>
<dbReference type="SUPFAM" id="SSF53335">
    <property type="entry name" value="S-adenosyl-L-methionine-dependent methyltransferases"/>
    <property type="match status" value="1"/>
</dbReference>
<dbReference type="OrthoDB" id="2013972at2759"/>
<dbReference type="Pfam" id="PF13489">
    <property type="entry name" value="Methyltransf_23"/>
    <property type="match status" value="1"/>
</dbReference>
<gene>
    <name evidence="2" type="ORF">BK809_0000410</name>
    <name evidence="1" type="ORF">SLS55_001657</name>
</gene>
<dbReference type="PANTHER" id="PTHR43591:SF10">
    <property type="entry name" value="ABC TRANSMEMBRANE TYPE-1 DOMAIN-CONTAINING PROTEIN-RELATED"/>
    <property type="match status" value="1"/>
</dbReference>
<evidence type="ECO:0008006" key="5">
    <source>
        <dbReference type="Google" id="ProtNLM"/>
    </source>
</evidence>
<dbReference type="AlphaFoldDB" id="A0A1S8BH23"/>
<dbReference type="EMBL" id="MSZU01000077">
    <property type="protein sequence ID" value="OMP86735.1"/>
    <property type="molecule type" value="Genomic_DNA"/>
</dbReference>
<dbReference type="Proteomes" id="UP000190776">
    <property type="component" value="Unassembled WGS sequence"/>
</dbReference>
<evidence type="ECO:0000313" key="1">
    <source>
        <dbReference type="EMBL" id="KAL0262687.1"/>
    </source>
</evidence>
<dbReference type="CDD" id="cd02440">
    <property type="entry name" value="AdoMet_MTases"/>
    <property type="match status" value="1"/>
</dbReference>
<dbReference type="GO" id="GO:0008168">
    <property type="term" value="F:methyltransferase activity"/>
    <property type="evidence" value="ECO:0007669"/>
    <property type="project" value="TreeGrafter"/>
</dbReference>